<keyword evidence="3" id="KW-1185">Reference proteome</keyword>
<dbReference type="Proteomes" id="UP000618795">
    <property type="component" value="Unassembled WGS sequence"/>
</dbReference>
<feature type="transmembrane region" description="Helical" evidence="1">
    <location>
        <begin position="28"/>
        <end position="46"/>
    </location>
</feature>
<dbReference type="AlphaFoldDB" id="A0A918IJ77"/>
<gene>
    <name evidence="2" type="ORF">GCM10010260_77290</name>
</gene>
<keyword evidence="1" id="KW-1133">Transmembrane helix</keyword>
<reference evidence="2" key="2">
    <citation type="submission" date="2020-09" db="EMBL/GenBank/DDBJ databases">
        <authorList>
            <person name="Sun Q."/>
            <person name="Ohkuma M."/>
        </authorList>
    </citation>
    <scope>NUCLEOTIDE SEQUENCE</scope>
    <source>
        <strain evidence="2">JCM 4369</strain>
    </source>
</reference>
<accession>A0A918IJ77</accession>
<organism evidence="2 3">
    <name type="scientific">Streptomyces filipinensis</name>
    <dbReference type="NCBI Taxonomy" id="66887"/>
    <lineage>
        <taxon>Bacteria</taxon>
        <taxon>Bacillati</taxon>
        <taxon>Actinomycetota</taxon>
        <taxon>Actinomycetes</taxon>
        <taxon>Kitasatosporales</taxon>
        <taxon>Streptomycetaceae</taxon>
        <taxon>Streptomyces</taxon>
    </lineage>
</organism>
<keyword evidence="1" id="KW-0472">Membrane</keyword>
<keyword evidence="1" id="KW-0812">Transmembrane</keyword>
<evidence type="ECO:0000313" key="3">
    <source>
        <dbReference type="Proteomes" id="UP000618795"/>
    </source>
</evidence>
<name>A0A918IJ77_9ACTN</name>
<evidence type="ECO:0000313" key="2">
    <source>
        <dbReference type="EMBL" id="GGV25409.1"/>
    </source>
</evidence>
<protein>
    <submittedName>
        <fullName evidence="2">Uncharacterized protein</fullName>
    </submittedName>
</protein>
<feature type="transmembrane region" description="Helical" evidence="1">
    <location>
        <begin position="52"/>
        <end position="69"/>
    </location>
</feature>
<evidence type="ECO:0000256" key="1">
    <source>
        <dbReference type="SAM" id="Phobius"/>
    </source>
</evidence>
<reference evidence="2" key="1">
    <citation type="journal article" date="2014" name="Int. J. Syst. Evol. Microbiol.">
        <title>Complete genome sequence of Corynebacterium casei LMG S-19264T (=DSM 44701T), isolated from a smear-ripened cheese.</title>
        <authorList>
            <consortium name="US DOE Joint Genome Institute (JGI-PGF)"/>
            <person name="Walter F."/>
            <person name="Albersmeier A."/>
            <person name="Kalinowski J."/>
            <person name="Ruckert C."/>
        </authorList>
    </citation>
    <scope>NUCLEOTIDE SEQUENCE</scope>
    <source>
        <strain evidence="2">JCM 4369</strain>
    </source>
</reference>
<proteinExistence type="predicted"/>
<comment type="caution">
    <text evidence="2">The sequence shown here is derived from an EMBL/GenBank/DDBJ whole genome shotgun (WGS) entry which is preliminary data.</text>
</comment>
<sequence>MNNCYYNCSPKLHTGPIRGIPEGGFDPMLFLVAALMLLGVVLGTVAHAPLTVTAVVAAVIAVWLGVFAIRERHGRRRRTPAN</sequence>
<dbReference type="EMBL" id="BMTD01000028">
    <property type="protein sequence ID" value="GGV25409.1"/>
    <property type="molecule type" value="Genomic_DNA"/>
</dbReference>